<feature type="signal peptide" evidence="2">
    <location>
        <begin position="1"/>
        <end position="23"/>
    </location>
</feature>
<dbReference type="HOGENOM" id="CLU_2130562_0_0_5"/>
<evidence type="ECO:0000256" key="1">
    <source>
        <dbReference type="SAM" id="MobiDB-lite"/>
    </source>
</evidence>
<dbReference type="AlphaFoldDB" id="B1Z9L4"/>
<gene>
    <name evidence="3" type="ordered locus">Mpop_3851</name>
</gene>
<accession>B1Z9L4</accession>
<organism evidence="3 4">
    <name type="scientific">Methylorubrum populi (strain ATCC BAA-705 / NCIMB 13946 / BJ001)</name>
    <name type="common">Methylobacterium populi</name>
    <dbReference type="NCBI Taxonomy" id="441620"/>
    <lineage>
        <taxon>Bacteria</taxon>
        <taxon>Pseudomonadati</taxon>
        <taxon>Pseudomonadota</taxon>
        <taxon>Alphaproteobacteria</taxon>
        <taxon>Hyphomicrobiales</taxon>
        <taxon>Methylobacteriaceae</taxon>
        <taxon>Methylorubrum</taxon>
    </lineage>
</organism>
<dbReference type="EMBL" id="CP001029">
    <property type="protein sequence ID" value="ACB81978.1"/>
    <property type="molecule type" value="Genomic_DNA"/>
</dbReference>
<evidence type="ECO:0000313" key="4">
    <source>
        <dbReference type="Proteomes" id="UP000007136"/>
    </source>
</evidence>
<keyword evidence="2" id="KW-0732">Signal</keyword>
<reference evidence="3" key="1">
    <citation type="submission" date="2008-04" db="EMBL/GenBank/DDBJ databases">
        <title>Complete sequence of chromosome of Methylobacterium populi BJ001.</title>
        <authorList>
            <consortium name="US DOE Joint Genome Institute"/>
            <person name="Copeland A."/>
            <person name="Lucas S."/>
            <person name="Lapidus A."/>
            <person name="Glavina del Rio T."/>
            <person name="Dalin E."/>
            <person name="Tice H."/>
            <person name="Bruce D."/>
            <person name="Goodwin L."/>
            <person name="Pitluck S."/>
            <person name="Chertkov O."/>
            <person name="Brettin T."/>
            <person name="Detter J.C."/>
            <person name="Han C."/>
            <person name="Kuske C.R."/>
            <person name="Schmutz J."/>
            <person name="Larimer F."/>
            <person name="Land M."/>
            <person name="Hauser L."/>
            <person name="Kyrpides N."/>
            <person name="Mikhailova N."/>
            <person name="Marx C."/>
            <person name="Richardson P."/>
        </authorList>
    </citation>
    <scope>NUCLEOTIDE SEQUENCE [LARGE SCALE GENOMIC DNA]</scope>
    <source>
        <strain evidence="3">BJ001</strain>
    </source>
</reference>
<evidence type="ECO:0008006" key="5">
    <source>
        <dbReference type="Google" id="ProtNLM"/>
    </source>
</evidence>
<feature type="chain" id="PRO_5002772214" description="Secreted protein" evidence="2">
    <location>
        <begin position="24"/>
        <end position="113"/>
    </location>
</feature>
<feature type="region of interest" description="Disordered" evidence="1">
    <location>
        <begin position="83"/>
        <end position="113"/>
    </location>
</feature>
<proteinExistence type="predicted"/>
<name>B1Z9L4_METPB</name>
<sequence>MPRWKPTLSIRAVARTVCVLALAGEEFTLVQAFGAPSRSPSRRWSFYELLFTAVSFDASAAVAARSDDPSTRLVLDQARPADGIGEATGRVSGQALDGVHDDEGNRHPGQGNQ</sequence>
<protein>
    <recommendedName>
        <fullName evidence="5">Secreted protein</fullName>
    </recommendedName>
</protein>
<evidence type="ECO:0000256" key="2">
    <source>
        <dbReference type="SAM" id="SignalP"/>
    </source>
</evidence>
<evidence type="ECO:0000313" key="3">
    <source>
        <dbReference type="EMBL" id="ACB81978.1"/>
    </source>
</evidence>
<dbReference type="Proteomes" id="UP000007136">
    <property type="component" value="Chromosome"/>
</dbReference>
<dbReference type="STRING" id="441620.Mpop_3851"/>
<dbReference type="KEGG" id="mpo:Mpop_3851"/>